<sequence length="170" mass="19678">MWWGTEIKHGRNQWSFFTSEKPYDVVDFKLMSGDNPDLKMDCGPATIKEVDNYFGGKRSFNEIAKKIGYQEHIGTDALNVKNELFNTYGGEQVYGADVMNIEYVKEVAKSKHLITIYSENMDKGIPHFDNIRKISYYSNKTIIKLRIGSYTLNDNLIFKHGIIFFRIIGK</sequence>
<gene>
    <name evidence="1" type="ORF">SDC9_181583</name>
</gene>
<organism evidence="1">
    <name type="scientific">bioreactor metagenome</name>
    <dbReference type="NCBI Taxonomy" id="1076179"/>
    <lineage>
        <taxon>unclassified sequences</taxon>
        <taxon>metagenomes</taxon>
        <taxon>ecological metagenomes</taxon>
    </lineage>
</organism>
<comment type="caution">
    <text evidence="1">The sequence shown here is derived from an EMBL/GenBank/DDBJ whole genome shotgun (WGS) entry which is preliminary data.</text>
</comment>
<name>A0A645H5W0_9ZZZZ</name>
<dbReference type="AlphaFoldDB" id="A0A645H5W0"/>
<protein>
    <recommendedName>
        <fullName evidence="2">Peptidase C39-like domain-containing protein</fullName>
    </recommendedName>
</protein>
<reference evidence="1" key="1">
    <citation type="submission" date="2019-08" db="EMBL/GenBank/DDBJ databases">
        <authorList>
            <person name="Kucharzyk K."/>
            <person name="Murdoch R.W."/>
            <person name="Higgins S."/>
            <person name="Loffler F."/>
        </authorList>
    </citation>
    <scope>NUCLEOTIDE SEQUENCE</scope>
</reference>
<evidence type="ECO:0000313" key="1">
    <source>
        <dbReference type="EMBL" id="MPN34090.1"/>
    </source>
</evidence>
<accession>A0A645H5W0</accession>
<evidence type="ECO:0008006" key="2">
    <source>
        <dbReference type="Google" id="ProtNLM"/>
    </source>
</evidence>
<proteinExistence type="predicted"/>
<dbReference type="EMBL" id="VSSQ01086950">
    <property type="protein sequence ID" value="MPN34090.1"/>
    <property type="molecule type" value="Genomic_DNA"/>
</dbReference>